<dbReference type="GO" id="GO:0005634">
    <property type="term" value="C:nucleus"/>
    <property type="evidence" value="ECO:0007669"/>
    <property type="project" value="TreeGrafter"/>
</dbReference>
<dbReference type="PANTHER" id="PTHR12828:SF3">
    <property type="entry name" value="PROTEASOME MATURATION PROTEIN"/>
    <property type="match status" value="1"/>
</dbReference>
<dbReference type="InterPro" id="IPR008012">
    <property type="entry name" value="Ump1"/>
</dbReference>
<evidence type="ECO:0000313" key="3">
    <source>
        <dbReference type="EnsemblMetazoa" id="XP_028127885.1"/>
    </source>
</evidence>
<reference evidence="5" key="1">
    <citation type="submission" date="2025-04" db="UniProtKB">
        <authorList>
            <consortium name="RefSeq"/>
        </authorList>
    </citation>
    <scope>IDENTIFICATION</scope>
    <source>
        <tissue evidence="5">Whole insect</tissue>
    </source>
</reference>
<dbReference type="GO" id="GO:0005737">
    <property type="term" value="C:cytoplasm"/>
    <property type="evidence" value="ECO:0007669"/>
    <property type="project" value="TreeGrafter"/>
</dbReference>
<evidence type="ECO:0000313" key="4">
    <source>
        <dbReference type="Proteomes" id="UP001652700"/>
    </source>
</evidence>
<dbReference type="FunCoup" id="A0A6P7F2Z4">
    <property type="interactions" value="1025"/>
</dbReference>
<dbReference type="CTD" id="51371"/>
<proteinExistence type="inferred from homology"/>
<evidence type="ECO:0000256" key="1">
    <source>
        <dbReference type="ARBA" id="ARBA00023186"/>
    </source>
</evidence>
<name>A0A6P7F2Z4_DIAVI</name>
<comment type="similarity">
    <text evidence="2">Belongs to the POMP/UMP1 family.</text>
</comment>
<dbReference type="GO" id="GO:0000502">
    <property type="term" value="C:proteasome complex"/>
    <property type="evidence" value="ECO:0007669"/>
    <property type="project" value="UniProtKB-KW"/>
</dbReference>
<accession>A0A6P7F2Z4</accession>
<dbReference type="AlphaFoldDB" id="A0A6P7F2Z4"/>
<dbReference type="RefSeq" id="XP_028127885.1">
    <property type="nucleotide sequence ID" value="XM_028272084.1"/>
</dbReference>
<evidence type="ECO:0000313" key="5">
    <source>
        <dbReference type="RefSeq" id="XP_028127885.1"/>
    </source>
</evidence>
<protein>
    <submittedName>
        <fullName evidence="5">Proteasome maturation protein</fullName>
    </submittedName>
</protein>
<dbReference type="PANTHER" id="PTHR12828">
    <property type="entry name" value="PROTEASOME MATURATION PROTEIN UMP1"/>
    <property type="match status" value="1"/>
</dbReference>
<organism evidence="5">
    <name type="scientific">Diabrotica virgifera virgifera</name>
    <name type="common">western corn rootworm</name>
    <dbReference type="NCBI Taxonomy" id="50390"/>
    <lineage>
        <taxon>Eukaryota</taxon>
        <taxon>Metazoa</taxon>
        <taxon>Ecdysozoa</taxon>
        <taxon>Arthropoda</taxon>
        <taxon>Hexapoda</taxon>
        <taxon>Insecta</taxon>
        <taxon>Pterygota</taxon>
        <taxon>Neoptera</taxon>
        <taxon>Endopterygota</taxon>
        <taxon>Coleoptera</taxon>
        <taxon>Polyphaga</taxon>
        <taxon>Cucujiformia</taxon>
        <taxon>Chrysomeloidea</taxon>
        <taxon>Chrysomelidae</taxon>
        <taxon>Galerucinae</taxon>
        <taxon>Diabroticina</taxon>
        <taxon>Diabroticites</taxon>
        <taxon>Diabrotica</taxon>
    </lineage>
</organism>
<keyword evidence="4" id="KW-1185">Reference proteome</keyword>
<sequence>MSFALPSVKPRASAPENFDIHGDTFGAQELMKYGLQSAKCSTEVPHQLLGSESKYHANRQQMNMTILANTQGLHAPLRLAMELKSSKKIGRLPFLPSSNIMHDVLTGRDLDVGPEDVYGTSEFLEFSGQPHAVVEKYLGIL</sequence>
<dbReference type="EnsemblMetazoa" id="XM_028272084.2">
    <property type="protein sequence ID" value="XP_028127885.1"/>
    <property type="gene ID" value="LOC114324283"/>
</dbReference>
<dbReference type="GeneID" id="114324283"/>
<keyword evidence="1" id="KW-0143">Chaperone</keyword>
<reference evidence="3" key="2">
    <citation type="submission" date="2025-05" db="UniProtKB">
        <authorList>
            <consortium name="EnsemblMetazoa"/>
        </authorList>
    </citation>
    <scope>IDENTIFICATION</scope>
</reference>
<dbReference type="InParanoid" id="A0A6P7F2Z4"/>
<gene>
    <name evidence="5" type="primary">LOC114324283</name>
</gene>
<keyword evidence="5" id="KW-0647">Proteasome</keyword>
<dbReference type="KEGG" id="dvv:114324283"/>
<evidence type="ECO:0000256" key="2">
    <source>
        <dbReference type="ARBA" id="ARBA00043974"/>
    </source>
</evidence>
<dbReference type="OrthoDB" id="15001at2759"/>
<dbReference type="Pfam" id="PF05348">
    <property type="entry name" value="UMP1"/>
    <property type="match status" value="1"/>
</dbReference>
<dbReference type="Proteomes" id="UP001652700">
    <property type="component" value="Unplaced"/>
</dbReference>
<dbReference type="GO" id="GO:0043248">
    <property type="term" value="P:proteasome assembly"/>
    <property type="evidence" value="ECO:0007669"/>
    <property type="project" value="InterPro"/>
</dbReference>